<proteinExistence type="predicted"/>
<gene>
    <name evidence="3" type="ORF">DY000_02007880</name>
</gene>
<dbReference type="EMBL" id="QGKV02000832">
    <property type="protein sequence ID" value="KAF3545761.1"/>
    <property type="molecule type" value="Genomic_DNA"/>
</dbReference>
<feature type="compositionally biased region" description="Polar residues" evidence="1">
    <location>
        <begin position="136"/>
        <end position="159"/>
    </location>
</feature>
<keyword evidence="2" id="KW-1133">Transmembrane helix</keyword>
<sequence>MLIRESARLPPLDLAYMGKGCNRSYQNRTALIQSDQPRAGLDMCAPNSSVMDHDRINQPEPRFVQLDRATRTHRLAIVQLIQLTFLVSFFVCLSLSNLTFLTFYLGHGTLALRFAEDVEAVDVNSERDEEEDVNFVSGTAFQNQRSGNQSGQKSGYNQTTDRHHDPATDRQTDSTDDRHDYSNIDRRPPLTYRVRLPKIDVARLNALRNLSQPSNTIAANFSQQPDDAPESMQVDQTSERRTLRRRKENVPKHLRREVNEKEMDSFTKRILRIPLDKPFEEAYVTHRLWMFFRQTKETEHDIHRIFNQAIEKMKQRITLKKKRDPEKFAVPCLMKGIKFHVRLACYREFEAEYEKEYEASIDSRTYTSIDSAIQPMIDNHSRDSIDNSPANETFALPLHCYLSFAVNTQPQTSIDYHYDVTISRQGDYSIGSWADDSHHESFAVDIELPEKRSDEYDEDYHREKIIEYRGLAMDDRGALHTSLADNKATSIDSNTNPSIDAPHTPDSEVQLKDNLAYGYLTPDEFGIFRDREGQARAMDGRILNISKEDIA</sequence>
<feature type="transmembrane region" description="Helical" evidence="2">
    <location>
        <begin position="80"/>
        <end position="105"/>
    </location>
</feature>
<evidence type="ECO:0000256" key="2">
    <source>
        <dbReference type="SAM" id="Phobius"/>
    </source>
</evidence>
<feature type="compositionally biased region" description="Basic and acidic residues" evidence="1">
    <location>
        <begin position="160"/>
        <end position="186"/>
    </location>
</feature>
<keyword evidence="2" id="KW-0812">Transmembrane</keyword>
<accession>A0ABQ7C274</accession>
<feature type="region of interest" description="Disordered" evidence="1">
    <location>
        <begin position="218"/>
        <end position="243"/>
    </location>
</feature>
<reference evidence="3 4" key="1">
    <citation type="journal article" date="2020" name="BMC Genomics">
        <title>Intraspecific diversification of the crop wild relative Brassica cretica Lam. using demographic model selection.</title>
        <authorList>
            <person name="Kioukis A."/>
            <person name="Michalopoulou V.A."/>
            <person name="Briers L."/>
            <person name="Pirintsos S."/>
            <person name="Studholme D.J."/>
            <person name="Pavlidis P."/>
            <person name="Sarris P.F."/>
        </authorList>
    </citation>
    <scope>NUCLEOTIDE SEQUENCE [LARGE SCALE GENOMIC DNA]</scope>
    <source>
        <strain evidence="4">cv. PFS-1207/04</strain>
    </source>
</reference>
<evidence type="ECO:0000256" key="1">
    <source>
        <dbReference type="SAM" id="MobiDB-lite"/>
    </source>
</evidence>
<evidence type="ECO:0000313" key="3">
    <source>
        <dbReference type="EMBL" id="KAF3545761.1"/>
    </source>
</evidence>
<protein>
    <submittedName>
        <fullName evidence="3">Uncharacterized protein</fullName>
    </submittedName>
</protein>
<name>A0ABQ7C274_BRACR</name>
<keyword evidence="2" id="KW-0472">Membrane</keyword>
<keyword evidence="4" id="KW-1185">Reference proteome</keyword>
<evidence type="ECO:0000313" key="4">
    <source>
        <dbReference type="Proteomes" id="UP000266723"/>
    </source>
</evidence>
<feature type="region of interest" description="Disordered" evidence="1">
    <location>
        <begin position="125"/>
        <end position="186"/>
    </location>
</feature>
<organism evidence="3 4">
    <name type="scientific">Brassica cretica</name>
    <name type="common">Mustard</name>
    <dbReference type="NCBI Taxonomy" id="69181"/>
    <lineage>
        <taxon>Eukaryota</taxon>
        <taxon>Viridiplantae</taxon>
        <taxon>Streptophyta</taxon>
        <taxon>Embryophyta</taxon>
        <taxon>Tracheophyta</taxon>
        <taxon>Spermatophyta</taxon>
        <taxon>Magnoliopsida</taxon>
        <taxon>eudicotyledons</taxon>
        <taxon>Gunneridae</taxon>
        <taxon>Pentapetalae</taxon>
        <taxon>rosids</taxon>
        <taxon>malvids</taxon>
        <taxon>Brassicales</taxon>
        <taxon>Brassicaceae</taxon>
        <taxon>Brassiceae</taxon>
        <taxon>Brassica</taxon>
    </lineage>
</organism>
<dbReference type="Proteomes" id="UP000266723">
    <property type="component" value="Unassembled WGS sequence"/>
</dbReference>
<comment type="caution">
    <text evidence="3">The sequence shown here is derived from an EMBL/GenBank/DDBJ whole genome shotgun (WGS) entry which is preliminary data.</text>
</comment>